<keyword evidence="11" id="KW-1185">Reference proteome</keyword>
<feature type="transmembrane region" description="Helical" evidence="7">
    <location>
        <begin position="336"/>
        <end position="358"/>
    </location>
</feature>
<feature type="transmembrane region" description="Helical" evidence="7">
    <location>
        <begin position="432"/>
        <end position="451"/>
    </location>
</feature>
<gene>
    <name evidence="10" type="ORF">HHU12_22080</name>
</gene>
<organism evidence="10 11">
    <name type="scientific">Flammeovirga aprica JL-4</name>
    <dbReference type="NCBI Taxonomy" id="694437"/>
    <lineage>
        <taxon>Bacteria</taxon>
        <taxon>Pseudomonadati</taxon>
        <taxon>Bacteroidota</taxon>
        <taxon>Cytophagia</taxon>
        <taxon>Cytophagales</taxon>
        <taxon>Flammeovirgaceae</taxon>
        <taxon>Flammeovirga</taxon>
    </lineage>
</organism>
<evidence type="ECO:0000256" key="5">
    <source>
        <dbReference type="ARBA" id="ARBA00023136"/>
    </source>
</evidence>
<evidence type="ECO:0000313" key="10">
    <source>
        <dbReference type="EMBL" id="NME70682.1"/>
    </source>
</evidence>
<reference evidence="10 11" key="1">
    <citation type="submission" date="2020-04" db="EMBL/GenBank/DDBJ databases">
        <title>Flammeovirga sp. SR4, a novel species isolated from seawater.</title>
        <authorList>
            <person name="Wang X."/>
        </authorList>
    </citation>
    <scope>NUCLEOTIDE SEQUENCE [LARGE SCALE GENOMIC DNA]</scope>
    <source>
        <strain evidence="10 11">ATCC 23126</strain>
    </source>
</reference>
<dbReference type="InterPro" id="IPR025857">
    <property type="entry name" value="MacB_PCD"/>
</dbReference>
<dbReference type="PANTHER" id="PTHR43738:SF2">
    <property type="entry name" value="ABC TRANSPORTER PERMEASE"/>
    <property type="match status" value="1"/>
</dbReference>
<dbReference type="InterPro" id="IPR051125">
    <property type="entry name" value="ABC-4/HrtB_transporter"/>
</dbReference>
<keyword evidence="2" id="KW-1003">Cell membrane</keyword>
<evidence type="ECO:0000256" key="4">
    <source>
        <dbReference type="ARBA" id="ARBA00022989"/>
    </source>
</evidence>
<dbReference type="AlphaFoldDB" id="A0A7X9RXP5"/>
<dbReference type="PANTHER" id="PTHR43738">
    <property type="entry name" value="ABC TRANSPORTER, MEMBRANE PROTEIN"/>
    <property type="match status" value="1"/>
</dbReference>
<feature type="domain" description="MacB-like periplasmic core" evidence="9">
    <location>
        <begin position="21"/>
        <end position="201"/>
    </location>
</feature>
<sequence>MNIFKFAWKNLWHKPLSTSLNLTLFAFGVSIISALLLAQDYFKTTLEKNKAGIGMVVGAKGSPLQLILCAIYQVDNPTGNILLEDAMRLKKHPLIDKAIPQSLGDNFKGYRIVGTTHEYTDLYEAEIQEGKMWNENKAFEVTVGANVARKLGLKIGDEFHSSHGMDDGGHSHEEELFIVVGTLKTTGTVIDNLIMTSLKSIWDVHKHAPTSKVNYGNFSDKKKEKNKVHKDKEHAHKHDDHDEHDHDENAHKHDEHNEHDHDEHAHKHDDHDEHDHEGHEHNDAEKEITTLLVKFRNPMGAVVLPRMINEQTSMQAASPAYETSRLLSLVGDVILALKYLAVAIIFVSGLSIFISLYNSLKERKYELAYMRSLGTKQSYIFGLLLTEGLLCALLGFAIGIVISHSAIGISSMYIDALQSLNINSLSFTIGELYLFIGTISIGFIASIVPAIQAANTNISQALSE</sequence>
<comment type="subcellular location">
    <subcellularLocation>
        <location evidence="1">Cell membrane</location>
        <topology evidence="1">Multi-pass membrane protein</topology>
    </subcellularLocation>
</comment>
<keyword evidence="3 7" id="KW-0812">Transmembrane</keyword>
<evidence type="ECO:0000256" key="2">
    <source>
        <dbReference type="ARBA" id="ARBA00022475"/>
    </source>
</evidence>
<evidence type="ECO:0000259" key="9">
    <source>
        <dbReference type="Pfam" id="PF12704"/>
    </source>
</evidence>
<feature type="region of interest" description="Disordered" evidence="6">
    <location>
        <begin position="212"/>
        <end position="284"/>
    </location>
</feature>
<dbReference type="Pfam" id="PF02687">
    <property type="entry name" value="FtsX"/>
    <property type="match status" value="1"/>
</dbReference>
<evidence type="ECO:0000256" key="1">
    <source>
        <dbReference type="ARBA" id="ARBA00004651"/>
    </source>
</evidence>
<feature type="transmembrane region" description="Helical" evidence="7">
    <location>
        <begin position="379"/>
        <end position="412"/>
    </location>
</feature>
<evidence type="ECO:0000313" key="11">
    <source>
        <dbReference type="Proteomes" id="UP000576082"/>
    </source>
</evidence>
<comment type="caution">
    <text evidence="10">The sequence shown here is derived from an EMBL/GenBank/DDBJ whole genome shotgun (WGS) entry which is preliminary data.</text>
</comment>
<evidence type="ECO:0000256" key="3">
    <source>
        <dbReference type="ARBA" id="ARBA00022692"/>
    </source>
</evidence>
<evidence type="ECO:0000256" key="7">
    <source>
        <dbReference type="SAM" id="Phobius"/>
    </source>
</evidence>
<evidence type="ECO:0000259" key="8">
    <source>
        <dbReference type="Pfam" id="PF02687"/>
    </source>
</evidence>
<dbReference type="EMBL" id="JABANE010000071">
    <property type="protein sequence ID" value="NME70682.1"/>
    <property type="molecule type" value="Genomic_DNA"/>
</dbReference>
<dbReference type="Pfam" id="PF12704">
    <property type="entry name" value="MacB_PCD"/>
    <property type="match status" value="1"/>
</dbReference>
<keyword evidence="4 7" id="KW-1133">Transmembrane helix</keyword>
<dbReference type="RefSeq" id="WP_169658915.1">
    <property type="nucleotide sequence ID" value="NZ_JABANE010000071.1"/>
</dbReference>
<evidence type="ECO:0000256" key="6">
    <source>
        <dbReference type="SAM" id="MobiDB-lite"/>
    </source>
</evidence>
<feature type="compositionally biased region" description="Basic and acidic residues" evidence="6">
    <location>
        <begin position="230"/>
        <end position="284"/>
    </location>
</feature>
<proteinExistence type="predicted"/>
<keyword evidence="5 7" id="KW-0472">Membrane</keyword>
<accession>A0A7X9RXP5</accession>
<dbReference type="Proteomes" id="UP000576082">
    <property type="component" value="Unassembled WGS sequence"/>
</dbReference>
<dbReference type="InterPro" id="IPR003838">
    <property type="entry name" value="ABC3_permease_C"/>
</dbReference>
<protein>
    <submittedName>
        <fullName evidence="10">ABC transporter permease</fullName>
    </submittedName>
</protein>
<feature type="domain" description="ABC3 transporter permease C-terminal" evidence="8">
    <location>
        <begin position="341"/>
        <end position="458"/>
    </location>
</feature>
<name>A0A7X9RXP5_9BACT</name>
<dbReference type="GO" id="GO:0005886">
    <property type="term" value="C:plasma membrane"/>
    <property type="evidence" value="ECO:0007669"/>
    <property type="project" value="UniProtKB-SubCell"/>
</dbReference>